<evidence type="ECO:0000256" key="2">
    <source>
        <dbReference type="ARBA" id="ARBA00022475"/>
    </source>
</evidence>
<evidence type="ECO:0000259" key="8">
    <source>
        <dbReference type="Pfam" id="PF02687"/>
    </source>
</evidence>
<comment type="similarity">
    <text evidence="6">Belongs to the ABC-4 integral membrane protein family.</text>
</comment>
<dbReference type="PANTHER" id="PTHR30572:SF4">
    <property type="entry name" value="ABC TRANSPORTER PERMEASE YTRF"/>
    <property type="match status" value="1"/>
</dbReference>
<gene>
    <name evidence="11" type="ORF">GTW20_07025</name>
    <name evidence="10" type="ORF">VSQ78_10210</name>
</gene>
<evidence type="ECO:0000259" key="9">
    <source>
        <dbReference type="Pfam" id="PF12704"/>
    </source>
</evidence>
<dbReference type="Pfam" id="PF12704">
    <property type="entry name" value="MacB_PCD"/>
    <property type="match status" value="1"/>
</dbReference>
<dbReference type="Pfam" id="PF02687">
    <property type="entry name" value="FtsX"/>
    <property type="match status" value="1"/>
</dbReference>
<evidence type="ECO:0000256" key="6">
    <source>
        <dbReference type="ARBA" id="ARBA00038076"/>
    </source>
</evidence>
<dbReference type="GO" id="GO:0005886">
    <property type="term" value="C:plasma membrane"/>
    <property type="evidence" value="ECO:0007669"/>
    <property type="project" value="UniProtKB-SubCell"/>
</dbReference>
<dbReference type="EMBL" id="WWHY01000001">
    <property type="protein sequence ID" value="MYR32031.1"/>
    <property type="molecule type" value="Genomic_DNA"/>
</dbReference>
<evidence type="ECO:0000313" key="10">
    <source>
        <dbReference type="EMBL" id="MFB8768073.1"/>
    </source>
</evidence>
<dbReference type="EMBL" id="JAYMRS010000003">
    <property type="protein sequence ID" value="MFB8768073.1"/>
    <property type="molecule type" value="Genomic_DNA"/>
</dbReference>
<feature type="domain" description="ABC3 transporter permease C-terminal" evidence="8">
    <location>
        <begin position="291"/>
        <end position="410"/>
    </location>
</feature>
<evidence type="ECO:0000313" key="11">
    <source>
        <dbReference type="EMBL" id="MYR32031.1"/>
    </source>
</evidence>
<dbReference type="Proteomes" id="UP001585053">
    <property type="component" value="Unassembled WGS sequence"/>
</dbReference>
<name>A0A7K2IPY1_9ACTN</name>
<evidence type="ECO:0000313" key="12">
    <source>
        <dbReference type="Proteomes" id="UP000467124"/>
    </source>
</evidence>
<dbReference type="PANTHER" id="PTHR30572">
    <property type="entry name" value="MEMBRANE COMPONENT OF TRANSPORTER-RELATED"/>
    <property type="match status" value="1"/>
</dbReference>
<reference evidence="10 13" key="2">
    <citation type="submission" date="2024-01" db="EMBL/GenBank/DDBJ databases">
        <title>Genome mining of biosynthetic gene clusters to explore secondary metabolites of Streptomyces sp.</title>
        <authorList>
            <person name="Baig A."/>
            <person name="Ajitkumar Shintre N."/>
            <person name="Kumar H."/>
            <person name="Anbarasu A."/>
            <person name="Ramaiah S."/>
        </authorList>
    </citation>
    <scope>NUCLEOTIDE SEQUENCE [LARGE SCALE GENOMIC DNA]</scope>
    <source>
        <strain evidence="10 13">A01</strain>
    </source>
</reference>
<proteinExistence type="inferred from homology"/>
<protein>
    <submittedName>
        <fullName evidence="10">ABC transporter permease</fullName>
    </submittedName>
    <submittedName>
        <fullName evidence="11">FtsX-like permease family protein</fullName>
    </submittedName>
</protein>
<feature type="transmembrane region" description="Helical" evidence="7">
    <location>
        <begin position="331"/>
        <end position="364"/>
    </location>
</feature>
<evidence type="ECO:0000313" key="13">
    <source>
        <dbReference type="Proteomes" id="UP001585053"/>
    </source>
</evidence>
<sequence>MLRSLTAGILLAFAGSRANVARTILSCAGIVVGVGALIIVVTAGDLGQRYATAESEANAGRAATMQVTSFSAVTDMAAYEEDIARAGAEKVSLSQMPAQSAVFRNGDETLDYVDLTAVDVSMAEIRRINILQGRWFTEADLGSQAPVLVVNQALGDIIGDSTEIQMGTDRWIDVRVVGVSQGSAFDGDWYSAYLLRSPITEEMIFGPTWDAEAGGMSPGESELGVTHVALLDPADSAAEDMDNGEEFTERLSSAKWRWSADGRPDLMIYRADYAEQTQELIDIMSWGLIGIAAITLTTGLLGVLNVGLVTVRERRRELATYRALGASRFTLFVAVVMEAVVVAVVAGLIALLLSFALVAVAGAVIGNFVALPPDIAMVVPPSAVLVGLGSAAFVGLLAGIIPAIRALRASVVAGLRE</sequence>
<dbReference type="Proteomes" id="UP000467124">
    <property type="component" value="Unassembled WGS sequence"/>
</dbReference>
<keyword evidence="13" id="KW-1185">Reference proteome</keyword>
<comment type="caution">
    <text evidence="11">The sequence shown here is derived from an EMBL/GenBank/DDBJ whole genome shotgun (WGS) entry which is preliminary data.</text>
</comment>
<evidence type="ECO:0000256" key="1">
    <source>
        <dbReference type="ARBA" id="ARBA00004651"/>
    </source>
</evidence>
<feature type="domain" description="MacB-like periplasmic core" evidence="9">
    <location>
        <begin position="23"/>
        <end position="186"/>
    </location>
</feature>
<evidence type="ECO:0000256" key="5">
    <source>
        <dbReference type="ARBA" id="ARBA00023136"/>
    </source>
</evidence>
<dbReference type="InterPro" id="IPR025857">
    <property type="entry name" value="MacB_PCD"/>
</dbReference>
<dbReference type="OMA" id="ERTRIMP"/>
<feature type="transmembrane region" description="Helical" evidence="7">
    <location>
        <begin position="286"/>
        <end position="311"/>
    </location>
</feature>
<dbReference type="AlphaFoldDB" id="A0A7K2IPY1"/>
<evidence type="ECO:0000256" key="3">
    <source>
        <dbReference type="ARBA" id="ARBA00022692"/>
    </source>
</evidence>
<keyword evidence="5 7" id="KW-0472">Membrane</keyword>
<dbReference type="RefSeq" id="WP_014913569.1">
    <property type="nucleotide sequence ID" value="NZ_BAZE01000005.1"/>
</dbReference>
<evidence type="ECO:0000256" key="4">
    <source>
        <dbReference type="ARBA" id="ARBA00022989"/>
    </source>
</evidence>
<dbReference type="GO" id="GO:0022857">
    <property type="term" value="F:transmembrane transporter activity"/>
    <property type="evidence" value="ECO:0007669"/>
    <property type="project" value="TreeGrafter"/>
</dbReference>
<dbReference type="InterPro" id="IPR050250">
    <property type="entry name" value="Macrolide_Exporter_MacB"/>
</dbReference>
<evidence type="ECO:0000256" key="7">
    <source>
        <dbReference type="SAM" id="Phobius"/>
    </source>
</evidence>
<organism evidence="11 12">
    <name type="scientific">Nocardiopsis alba</name>
    <dbReference type="NCBI Taxonomy" id="53437"/>
    <lineage>
        <taxon>Bacteria</taxon>
        <taxon>Bacillati</taxon>
        <taxon>Actinomycetota</taxon>
        <taxon>Actinomycetes</taxon>
        <taxon>Streptosporangiales</taxon>
        <taxon>Nocardiopsidaceae</taxon>
        <taxon>Nocardiopsis</taxon>
    </lineage>
</organism>
<dbReference type="GeneID" id="91391684"/>
<comment type="subcellular location">
    <subcellularLocation>
        <location evidence="1">Cell membrane</location>
        <topology evidence="1">Multi-pass membrane protein</topology>
    </subcellularLocation>
</comment>
<feature type="transmembrane region" description="Helical" evidence="7">
    <location>
        <begin position="384"/>
        <end position="407"/>
    </location>
</feature>
<accession>A0A7K2IPY1</accession>
<reference evidence="11 12" key="1">
    <citation type="journal article" date="2019" name="Nat. Commun.">
        <title>The antimicrobial potential of Streptomyces from insect microbiomes.</title>
        <authorList>
            <person name="Chevrette M.G."/>
            <person name="Carlson C.M."/>
            <person name="Ortega H.E."/>
            <person name="Thomas C."/>
            <person name="Ananiev G.E."/>
            <person name="Barns K.J."/>
            <person name="Book A.J."/>
            <person name="Cagnazzo J."/>
            <person name="Carlos C."/>
            <person name="Flanigan W."/>
            <person name="Grubbs K.J."/>
            <person name="Horn H.A."/>
            <person name="Hoffmann F.M."/>
            <person name="Klassen J.L."/>
            <person name="Knack J.J."/>
            <person name="Lewin G.R."/>
            <person name="McDonald B.R."/>
            <person name="Muller L."/>
            <person name="Melo W.G.P."/>
            <person name="Pinto-Tomas A.A."/>
            <person name="Schmitz A."/>
            <person name="Wendt-Pienkowski E."/>
            <person name="Wildman S."/>
            <person name="Zhao M."/>
            <person name="Zhang F."/>
            <person name="Bugni T.S."/>
            <person name="Andes D.R."/>
            <person name="Pupo M.T."/>
            <person name="Currie C.R."/>
        </authorList>
    </citation>
    <scope>NUCLEOTIDE SEQUENCE [LARGE SCALE GENOMIC DNA]</scope>
    <source>
        <strain evidence="11 12">SID5840</strain>
    </source>
</reference>
<dbReference type="InterPro" id="IPR003838">
    <property type="entry name" value="ABC3_permease_C"/>
</dbReference>
<keyword evidence="2" id="KW-1003">Cell membrane</keyword>
<keyword evidence="4 7" id="KW-1133">Transmembrane helix</keyword>
<keyword evidence="3 7" id="KW-0812">Transmembrane</keyword>